<evidence type="ECO:0000313" key="2">
    <source>
        <dbReference type="EMBL" id="GJN13328.1"/>
    </source>
</evidence>
<dbReference type="EMBL" id="BQKI01000071">
    <property type="protein sequence ID" value="GJN13328.1"/>
    <property type="molecule type" value="Genomic_DNA"/>
</dbReference>
<gene>
    <name evidence="2" type="primary">gb00020</name>
    <name evidence="2" type="ORF">PR202_gb00020</name>
</gene>
<evidence type="ECO:0000256" key="1">
    <source>
        <dbReference type="SAM" id="MobiDB-lite"/>
    </source>
</evidence>
<feature type="region of interest" description="Disordered" evidence="1">
    <location>
        <begin position="1"/>
        <end position="45"/>
    </location>
</feature>
<protein>
    <submittedName>
        <fullName evidence="2">Uncharacterized protein</fullName>
    </submittedName>
</protein>
<comment type="caution">
    <text evidence="2">The sequence shown here is derived from an EMBL/GenBank/DDBJ whole genome shotgun (WGS) entry which is preliminary data.</text>
</comment>
<evidence type="ECO:0000313" key="3">
    <source>
        <dbReference type="Proteomes" id="UP001054889"/>
    </source>
</evidence>
<dbReference type="AlphaFoldDB" id="A0AAV5DSL8"/>
<dbReference type="Proteomes" id="UP001054889">
    <property type="component" value="Unassembled WGS sequence"/>
</dbReference>
<reference evidence="2" key="1">
    <citation type="journal article" date="2018" name="DNA Res.">
        <title>Multiple hybrid de novo genome assembly of finger millet, an orphan allotetraploid crop.</title>
        <authorList>
            <person name="Hatakeyama M."/>
            <person name="Aluri S."/>
            <person name="Balachadran M.T."/>
            <person name="Sivarajan S.R."/>
            <person name="Patrignani A."/>
            <person name="Gruter S."/>
            <person name="Poveda L."/>
            <person name="Shimizu-Inatsugi R."/>
            <person name="Baeten J."/>
            <person name="Francoijs K.J."/>
            <person name="Nataraja K.N."/>
            <person name="Reddy Y.A.N."/>
            <person name="Phadnis S."/>
            <person name="Ravikumar R.L."/>
            <person name="Schlapbach R."/>
            <person name="Sreeman S.M."/>
            <person name="Shimizu K.K."/>
        </authorList>
    </citation>
    <scope>NUCLEOTIDE SEQUENCE</scope>
</reference>
<proteinExistence type="predicted"/>
<accession>A0AAV5DSL8</accession>
<sequence length="113" mass="12223">MAPSAQDNGDDVGSSSAEPARDNDVEPGRSGLPGRGNSISGGFIAKSSDTSLKTMLEEVKCSALMHTYYTNNIKVCGVQVIYAIDIHFPFQEWLVNDMLLKAYTHLRNGDSTP</sequence>
<organism evidence="2 3">
    <name type="scientific">Eleusine coracana subsp. coracana</name>
    <dbReference type="NCBI Taxonomy" id="191504"/>
    <lineage>
        <taxon>Eukaryota</taxon>
        <taxon>Viridiplantae</taxon>
        <taxon>Streptophyta</taxon>
        <taxon>Embryophyta</taxon>
        <taxon>Tracheophyta</taxon>
        <taxon>Spermatophyta</taxon>
        <taxon>Magnoliopsida</taxon>
        <taxon>Liliopsida</taxon>
        <taxon>Poales</taxon>
        <taxon>Poaceae</taxon>
        <taxon>PACMAD clade</taxon>
        <taxon>Chloridoideae</taxon>
        <taxon>Cynodonteae</taxon>
        <taxon>Eleusininae</taxon>
        <taxon>Eleusine</taxon>
    </lineage>
</organism>
<reference evidence="2" key="2">
    <citation type="submission" date="2021-12" db="EMBL/GenBank/DDBJ databases">
        <title>Resequencing data analysis of finger millet.</title>
        <authorList>
            <person name="Hatakeyama M."/>
            <person name="Aluri S."/>
            <person name="Balachadran M.T."/>
            <person name="Sivarajan S.R."/>
            <person name="Poveda L."/>
            <person name="Shimizu-Inatsugi R."/>
            <person name="Schlapbach R."/>
            <person name="Sreeman S.M."/>
            <person name="Shimizu K.K."/>
        </authorList>
    </citation>
    <scope>NUCLEOTIDE SEQUENCE</scope>
</reference>
<keyword evidence="3" id="KW-1185">Reference proteome</keyword>
<name>A0AAV5DSL8_ELECO</name>